<dbReference type="Pfam" id="PF03781">
    <property type="entry name" value="FGE-sulfatase"/>
    <property type="match status" value="1"/>
</dbReference>
<dbReference type="InterPro" id="IPR008979">
    <property type="entry name" value="Galactose-bd-like_sf"/>
</dbReference>
<dbReference type="SUPFAM" id="SSF49785">
    <property type="entry name" value="Galactose-binding domain-like"/>
    <property type="match status" value="1"/>
</dbReference>
<feature type="region of interest" description="Disordered" evidence="1">
    <location>
        <begin position="20"/>
        <end position="65"/>
    </location>
</feature>
<dbReference type="PANTHER" id="PTHR23150:SF19">
    <property type="entry name" value="FORMYLGLYCINE-GENERATING ENZYME"/>
    <property type="match status" value="1"/>
</dbReference>
<evidence type="ECO:0000313" key="4">
    <source>
        <dbReference type="Proteomes" id="UP000520814"/>
    </source>
</evidence>
<dbReference type="Gene3D" id="3.90.1580.10">
    <property type="entry name" value="paralog of FGE (formylglycine-generating enzyme)"/>
    <property type="match status" value="1"/>
</dbReference>
<proteinExistence type="predicted"/>
<feature type="compositionally biased region" description="Low complexity" evidence="1">
    <location>
        <begin position="20"/>
        <end position="30"/>
    </location>
</feature>
<gene>
    <name evidence="3" type="ORF">HNQ39_002060</name>
</gene>
<dbReference type="InterPro" id="IPR042095">
    <property type="entry name" value="SUMF_sf"/>
</dbReference>
<dbReference type="InterPro" id="IPR051043">
    <property type="entry name" value="Sulfatase_Mod_Factor_Kinase"/>
</dbReference>
<dbReference type="Proteomes" id="UP000520814">
    <property type="component" value="Unassembled WGS sequence"/>
</dbReference>
<dbReference type="PANTHER" id="PTHR23150">
    <property type="entry name" value="SULFATASE MODIFYING FACTOR 1, 2"/>
    <property type="match status" value="1"/>
</dbReference>
<comment type="caution">
    <text evidence="3">The sequence shown here is derived from an EMBL/GenBank/DDBJ whole genome shotgun (WGS) entry which is preliminary data.</text>
</comment>
<evidence type="ECO:0000259" key="2">
    <source>
        <dbReference type="Pfam" id="PF03781"/>
    </source>
</evidence>
<dbReference type="InterPro" id="IPR016187">
    <property type="entry name" value="CTDL_fold"/>
</dbReference>
<dbReference type="Gene3D" id="2.60.120.260">
    <property type="entry name" value="Galactose-binding domain-like"/>
    <property type="match status" value="1"/>
</dbReference>
<evidence type="ECO:0000313" key="3">
    <source>
        <dbReference type="EMBL" id="MBB6050269.1"/>
    </source>
</evidence>
<keyword evidence="4" id="KW-1185">Reference proteome</keyword>
<name>A0A7W9W5B8_ARMRO</name>
<accession>A0A7W9W5B8</accession>
<organism evidence="3 4">
    <name type="scientific">Armatimonas rosea</name>
    <dbReference type="NCBI Taxonomy" id="685828"/>
    <lineage>
        <taxon>Bacteria</taxon>
        <taxon>Bacillati</taxon>
        <taxon>Armatimonadota</taxon>
        <taxon>Armatimonadia</taxon>
        <taxon>Armatimonadales</taxon>
        <taxon>Armatimonadaceae</taxon>
        <taxon>Armatimonas</taxon>
    </lineage>
</organism>
<dbReference type="AlphaFoldDB" id="A0A7W9W5B8"/>
<dbReference type="GO" id="GO:0120147">
    <property type="term" value="F:formylglycine-generating oxidase activity"/>
    <property type="evidence" value="ECO:0007669"/>
    <property type="project" value="TreeGrafter"/>
</dbReference>
<dbReference type="RefSeq" id="WP_184194905.1">
    <property type="nucleotide sequence ID" value="NZ_JACHGW010000002.1"/>
</dbReference>
<protein>
    <submittedName>
        <fullName evidence="3">Formylglycine-generating enzyme required for sulfatase activity</fullName>
    </submittedName>
</protein>
<dbReference type="InterPro" id="IPR005532">
    <property type="entry name" value="SUMF_dom"/>
</dbReference>
<dbReference type="SUPFAM" id="SSF56436">
    <property type="entry name" value="C-type lectin-like"/>
    <property type="match status" value="1"/>
</dbReference>
<dbReference type="EMBL" id="JACHGW010000002">
    <property type="protein sequence ID" value="MBB6050269.1"/>
    <property type="molecule type" value="Genomic_DNA"/>
</dbReference>
<reference evidence="3 4" key="1">
    <citation type="submission" date="2020-08" db="EMBL/GenBank/DDBJ databases">
        <title>Genomic Encyclopedia of Type Strains, Phase IV (KMG-IV): sequencing the most valuable type-strain genomes for metagenomic binning, comparative biology and taxonomic classification.</title>
        <authorList>
            <person name="Goeker M."/>
        </authorList>
    </citation>
    <scope>NUCLEOTIDE SEQUENCE [LARGE SCALE GENOMIC DNA]</scope>
    <source>
        <strain evidence="3 4">DSM 23562</strain>
    </source>
</reference>
<evidence type="ECO:0000256" key="1">
    <source>
        <dbReference type="SAM" id="MobiDB-lite"/>
    </source>
</evidence>
<feature type="domain" description="Sulfatase-modifying factor enzyme-like" evidence="2">
    <location>
        <begin position="282"/>
        <end position="514"/>
    </location>
</feature>
<sequence length="515" mass="56455">MSRLPALLWTWMHGFFTSPTAPPTRATTRPSRFKSPPVRAGGLESATRYEGRAAHTPFAKPEGVGGLSRQGEAWPAVLIGGICLLAALPAHALQGYAKRGLLSDLRDRTGSGWEVTPKKVGDGPSVTYEGETMRLEYLARRPGTVARLSHRLEGLKDGQTYTLWFTARASQPYVLPLTATTTADSQGVVRNIGLEESFKLTTEDRPFAIQFTASSPDPEKNLLLFSIAKTTPENPVLWISNVTLVEGTPSPPPPGLVLDAADDDPARIPDFGRARFGGIWFVKIPAGTFTRGLTEPQKALLQKAGLWTRLAQEEQPARPIRISKPFFISETEVTQGQWRKFRANPSAFKGETLPVDSVSWDEARAYCQWLSKRSGGARFRLPTEAEWEYAARAGSTGLFPATKTGEATLETLPQLAWVFANAGQRTHPVGKKAANVWGLFDVCGNVWEWCEDSYVQNFYATGPLTDPLARDPSATERVLRGGCFALDPAKQRVGQRGGNLPGFKSPYVGFRLVRE</sequence>